<reference evidence="2" key="1">
    <citation type="journal article" date="2014" name="Int. J. Syst. Evol. Microbiol.">
        <title>Complete genome sequence of Corynebacterium casei LMG S-19264T (=DSM 44701T), isolated from a smear-ripened cheese.</title>
        <authorList>
            <consortium name="US DOE Joint Genome Institute (JGI-PGF)"/>
            <person name="Walter F."/>
            <person name="Albersmeier A."/>
            <person name="Kalinowski J."/>
            <person name="Ruckert C."/>
        </authorList>
    </citation>
    <scope>NUCLEOTIDE SEQUENCE</scope>
    <source>
        <strain evidence="2">CGMCC 1.8984</strain>
    </source>
</reference>
<evidence type="ECO:0000313" key="3">
    <source>
        <dbReference type="Proteomes" id="UP000636956"/>
    </source>
</evidence>
<comment type="caution">
    <text evidence="2">The sequence shown here is derived from an EMBL/GenBank/DDBJ whole genome shotgun (WGS) entry which is preliminary data.</text>
</comment>
<dbReference type="SUPFAM" id="SSF55729">
    <property type="entry name" value="Acyl-CoA N-acyltransferases (Nat)"/>
    <property type="match status" value="1"/>
</dbReference>
<dbReference type="Gene3D" id="3.40.630.30">
    <property type="match status" value="1"/>
</dbReference>
<sequence length="198" mass="21610">MRPVGIRTARLVLDLPVPADADLVTRYCQDPLFEQYLTTPWPYSRADAHAFLGEHVPESWASGRELTWALRRVEGGPLLGVISVRDPKRELGFWMGAENRGLGLMSEAATAVVEWTLGGGIRGATTVFWRAVEGNVASASVARAAGFRRIEPADATVPTRDGTGTLPAWHAVREASVDPRARASWDAVLATRRAVRPR</sequence>
<dbReference type="RefSeq" id="WP_188742045.1">
    <property type="nucleotide sequence ID" value="NZ_BAABFW010000003.1"/>
</dbReference>
<organism evidence="2 3">
    <name type="scientific">Agromyces bauzanensis</name>
    <dbReference type="NCBI Taxonomy" id="1308924"/>
    <lineage>
        <taxon>Bacteria</taxon>
        <taxon>Bacillati</taxon>
        <taxon>Actinomycetota</taxon>
        <taxon>Actinomycetes</taxon>
        <taxon>Micrococcales</taxon>
        <taxon>Microbacteriaceae</taxon>
        <taxon>Agromyces</taxon>
    </lineage>
</organism>
<dbReference type="InterPro" id="IPR016181">
    <property type="entry name" value="Acyl_CoA_acyltransferase"/>
</dbReference>
<dbReference type="Proteomes" id="UP000636956">
    <property type="component" value="Unassembled WGS sequence"/>
</dbReference>
<proteinExistence type="predicted"/>
<keyword evidence="3" id="KW-1185">Reference proteome</keyword>
<evidence type="ECO:0000313" key="2">
    <source>
        <dbReference type="EMBL" id="GGJ71723.1"/>
    </source>
</evidence>
<name>A0A917UPA7_9MICO</name>
<dbReference type="GO" id="GO:0016747">
    <property type="term" value="F:acyltransferase activity, transferring groups other than amino-acyl groups"/>
    <property type="evidence" value="ECO:0007669"/>
    <property type="project" value="InterPro"/>
</dbReference>
<dbReference type="PANTHER" id="PTHR43792">
    <property type="entry name" value="GNAT FAMILY, PUTATIVE (AFU_ORTHOLOGUE AFUA_3G00765)-RELATED-RELATED"/>
    <property type="match status" value="1"/>
</dbReference>
<reference evidence="2" key="2">
    <citation type="submission" date="2020-09" db="EMBL/GenBank/DDBJ databases">
        <authorList>
            <person name="Sun Q."/>
            <person name="Zhou Y."/>
        </authorList>
    </citation>
    <scope>NUCLEOTIDE SEQUENCE</scope>
    <source>
        <strain evidence="2">CGMCC 1.8984</strain>
    </source>
</reference>
<gene>
    <name evidence="2" type="ORF">GCM10011372_07060</name>
</gene>
<protein>
    <recommendedName>
        <fullName evidence="1">N-acetyltransferase domain-containing protein</fullName>
    </recommendedName>
</protein>
<evidence type="ECO:0000259" key="1">
    <source>
        <dbReference type="Pfam" id="PF13302"/>
    </source>
</evidence>
<dbReference type="InterPro" id="IPR000182">
    <property type="entry name" value="GNAT_dom"/>
</dbReference>
<dbReference type="AlphaFoldDB" id="A0A917UPA7"/>
<feature type="domain" description="N-acetyltransferase" evidence="1">
    <location>
        <begin position="10"/>
        <end position="148"/>
    </location>
</feature>
<dbReference type="Pfam" id="PF13302">
    <property type="entry name" value="Acetyltransf_3"/>
    <property type="match status" value="1"/>
</dbReference>
<accession>A0A917UPA7</accession>
<dbReference type="InterPro" id="IPR051531">
    <property type="entry name" value="N-acetyltransferase"/>
</dbReference>
<dbReference type="EMBL" id="BMMD01000002">
    <property type="protein sequence ID" value="GGJ71723.1"/>
    <property type="molecule type" value="Genomic_DNA"/>
</dbReference>